<protein>
    <submittedName>
        <fullName evidence="3">Uncharacterized protein LOC117143589</fullName>
    </submittedName>
</protein>
<evidence type="ECO:0000313" key="3">
    <source>
        <dbReference type="RefSeq" id="XP_033164228.1"/>
    </source>
</evidence>
<sequence>MTENVDSTQFNADEVDPPAWLNAEFIEGALRAYEKDPELHVTDLKISPATLQGDHYASIMFRAVSQYSTAKGNFSKALIVKTMPEQEGHKKDMLSNSPIFKTEILMYSKALPELERILREAGDTTKLYVPCIYHSLEPHQVMVFEDLVPQGYTVIRDRFVNKEELKNAYFKLAKWHAASMKVLYEKPDFLKEFKYGMWGMPAFLNDPMVTTGVPCFLEMLDKVPELTKYKPYFEKIKDNYIQRMSVVMEEYRTNPKPNRYYVLCHGDFHGRNMMFRYSKETGSFEDVMLVDFQISNVCPITIDLIYSIFMLMDTEDRWDLGKEYIDYYFSVLVETLKKIGFKGEMPTQTGIWEHIHGHKDYEFFLMTSLLPLVAAMKTNTFKMVDLFLDPQIKQKAYFLDEYLADVKMLLPKFEELGYFKDL</sequence>
<dbReference type="SUPFAM" id="SSF56112">
    <property type="entry name" value="Protein kinase-like (PK-like)"/>
    <property type="match status" value="1"/>
</dbReference>
<dbReference type="PANTHER" id="PTHR11012">
    <property type="entry name" value="PROTEIN KINASE-LIKE DOMAIN-CONTAINING"/>
    <property type="match status" value="1"/>
</dbReference>
<evidence type="ECO:0000259" key="1">
    <source>
        <dbReference type="SMART" id="SM00587"/>
    </source>
</evidence>
<dbReference type="Gene3D" id="3.90.1200.10">
    <property type="match status" value="1"/>
</dbReference>
<keyword evidence="2" id="KW-1185">Reference proteome</keyword>
<dbReference type="Pfam" id="PF02958">
    <property type="entry name" value="EcKL"/>
    <property type="match status" value="1"/>
</dbReference>
<dbReference type="AlphaFoldDB" id="A0A6P8K5Y2"/>
<gene>
    <name evidence="3" type="primary">LOC117143589</name>
</gene>
<feature type="domain" description="CHK kinase-like" evidence="1">
    <location>
        <begin position="142"/>
        <end position="338"/>
    </location>
</feature>
<organism evidence="2 3">
    <name type="scientific">Drosophila mauritiana</name>
    <name type="common">Fruit fly</name>
    <dbReference type="NCBI Taxonomy" id="7226"/>
    <lineage>
        <taxon>Eukaryota</taxon>
        <taxon>Metazoa</taxon>
        <taxon>Ecdysozoa</taxon>
        <taxon>Arthropoda</taxon>
        <taxon>Hexapoda</taxon>
        <taxon>Insecta</taxon>
        <taxon>Pterygota</taxon>
        <taxon>Neoptera</taxon>
        <taxon>Endopterygota</taxon>
        <taxon>Diptera</taxon>
        <taxon>Brachycera</taxon>
        <taxon>Muscomorpha</taxon>
        <taxon>Ephydroidea</taxon>
        <taxon>Drosophilidae</taxon>
        <taxon>Drosophila</taxon>
        <taxon>Sophophora</taxon>
    </lineage>
</organism>
<proteinExistence type="predicted"/>
<dbReference type="PANTHER" id="PTHR11012:SF12">
    <property type="entry name" value="CHK KINASE-LIKE DOMAIN-CONTAINING PROTEIN-RELATED"/>
    <property type="match status" value="1"/>
</dbReference>
<accession>A0A6P8K5Y2</accession>
<name>A0A6P8K5Y2_DROMA</name>
<dbReference type="InterPro" id="IPR004119">
    <property type="entry name" value="EcKL"/>
</dbReference>
<reference evidence="3" key="1">
    <citation type="submission" date="2025-08" db="UniProtKB">
        <authorList>
            <consortium name="RefSeq"/>
        </authorList>
    </citation>
    <scope>IDENTIFICATION</scope>
    <source>
        <strain evidence="3">Mau12</strain>
        <tissue evidence="3">Whole Body</tissue>
    </source>
</reference>
<evidence type="ECO:0000313" key="2">
    <source>
        <dbReference type="Proteomes" id="UP000515162"/>
    </source>
</evidence>
<dbReference type="InterPro" id="IPR011009">
    <property type="entry name" value="Kinase-like_dom_sf"/>
</dbReference>
<dbReference type="GeneID" id="117143589"/>
<dbReference type="RefSeq" id="XP_033164228.1">
    <property type="nucleotide sequence ID" value="XM_033308337.1"/>
</dbReference>
<dbReference type="InterPro" id="IPR015897">
    <property type="entry name" value="CHK_kinase-like"/>
</dbReference>
<dbReference type="SMART" id="SM00587">
    <property type="entry name" value="CHK"/>
    <property type="match status" value="1"/>
</dbReference>
<dbReference type="Proteomes" id="UP000515162">
    <property type="component" value="Chromosome 3R"/>
</dbReference>